<keyword evidence="2" id="KW-1185">Reference proteome</keyword>
<organism evidence="1 2">
    <name type="scientific">Vibrio qinghaiensis</name>
    <dbReference type="NCBI Taxonomy" id="2025808"/>
    <lineage>
        <taxon>Bacteria</taxon>
        <taxon>Pseudomonadati</taxon>
        <taxon>Pseudomonadota</taxon>
        <taxon>Gammaproteobacteria</taxon>
        <taxon>Vibrionales</taxon>
        <taxon>Vibrionaceae</taxon>
        <taxon>Vibrio</taxon>
    </lineage>
</organism>
<evidence type="ECO:0008006" key="3">
    <source>
        <dbReference type="Google" id="ProtNLM"/>
    </source>
</evidence>
<protein>
    <recommendedName>
        <fullName evidence="3">Glycosyltransferase 52 family protein</fullName>
    </recommendedName>
</protein>
<accession>A0A223N0Q0</accession>
<sequence>MNVFLVTSPFQYLCANEARVFFTAKPSCIVVELGDTEIGIKQLKSMIDHTQWDEVIIIPAKQRAMITPKVIKKIAKLCQQYDSPLDTFYFGEYNGWRTKILMRNLPFDRYVYFDDGTLTLNEYSQLIVPKKTYYRPRWLQDNLLRIQGCQPAGHLPHSDKLQIFTLFDLPPSDVTIHRNHFTELRQSLRLDELYSAKAPVGFIGQGCIGEQGHTSLSDYLQKVRRVAQQTSNGVIYFPHRNESSKVTEQVKKVTNLKYHCSQAPLELELYQQNICLSKLVGMFSTAMYTLSMIYKEIPIESIDNDV</sequence>
<gene>
    <name evidence="1" type="ORF">CCZ37_12490</name>
</gene>
<evidence type="ECO:0000313" key="2">
    <source>
        <dbReference type="Proteomes" id="UP000215148"/>
    </source>
</evidence>
<name>A0A223N0Q0_9VIBR</name>
<evidence type="ECO:0000313" key="1">
    <source>
        <dbReference type="EMBL" id="ASU23359.1"/>
    </source>
</evidence>
<proteinExistence type="predicted"/>
<dbReference type="KEGG" id="vqi:CCZ37_12490"/>
<dbReference type="Proteomes" id="UP000215148">
    <property type="component" value="Chromosome 1"/>
</dbReference>
<dbReference type="RefSeq" id="WP_017043764.1">
    <property type="nucleotide sequence ID" value="NZ_CAWNHI010000001.1"/>
</dbReference>
<dbReference type="AlphaFoldDB" id="A0A223N0Q0"/>
<reference evidence="1 2" key="1">
    <citation type="submission" date="2017-08" db="EMBL/GenBank/DDBJ databases">
        <title>The Vibrio qinghaiensis sp.-Q67 is a luminous bacteria isolated firstly from Qinghai lake, Qinghai province, China, which has been proved to be very sensitive to detect environmental and food pollutants. Therefore, complete genome analysis of V. qinghaiensis sp.-Q67 highlights the potential application of this strain on detection of hazards in the contaminated environments.</title>
        <authorList>
            <person name="Gong L."/>
        </authorList>
    </citation>
    <scope>NUCLEOTIDE SEQUENCE [LARGE SCALE GENOMIC DNA]</scope>
    <source>
        <strain evidence="1 2">Q67</strain>
    </source>
</reference>
<dbReference type="EMBL" id="CP022741">
    <property type="protein sequence ID" value="ASU23359.1"/>
    <property type="molecule type" value="Genomic_DNA"/>
</dbReference>